<dbReference type="Gene3D" id="3.20.70.20">
    <property type="match status" value="1"/>
</dbReference>
<gene>
    <name evidence="2" type="ORF">S01H1_37089</name>
</gene>
<protein>
    <recommendedName>
        <fullName evidence="1">PFL domain-containing protein</fullName>
    </recommendedName>
</protein>
<dbReference type="PANTHER" id="PTHR43641">
    <property type="entry name" value="FORMATE ACETYLTRANSFERASE 3-RELATED"/>
    <property type="match status" value="1"/>
</dbReference>
<accession>X0UV51</accession>
<dbReference type="PROSITE" id="PS51554">
    <property type="entry name" value="PFL"/>
    <property type="match status" value="1"/>
</dbReference>
<proteinExistence type="predicted"/>
<dbReference type="InterPro" id="IPR051215">
    <property type="entry name" value="GRE"/>
</dbReference>
<comment type="caution">
    <text evidence="2">The sequence shown here is derived from an EMBL/GenBank/DDBJ whole genome shotgun (WGS) entry which is preliminary data.</text>
</comment>
<feature type="non-terminal residue" evidence="2">
    <location>
        <position position="1"/>
    </location>
</feature>
<dbReference type="SUPFAM" id="SSF51998">
    <property type="entry name" value="PFL-like glycyl radical enzymes"/>
    <property type="match status" value="1"/>
</dbReference>
<organism evidence="2">
    <name type="scientific">marine sediment metagenome</name>
    <dbReference type="NCBI Taxonomy" id="412755"/>
    <lineage>
        <taxon>unclassified sequences</taxon>
        <taxon>metagenomes</taxon>
        <taxon>ecological metagenomes</taxon>
    </lineage>
</organism>
<dbReference type="EMBL" id="BARS01023280">
    <property type="protein sequence ID" value="GAG09739.1"/>
    <property type="molecule type" value="Genomic_DNA"/>
</dbReference>
<dbReference type="GO" id="GO:0005829">
    <property type="term" value="C:cytosol"/>
    <property type="evidence" value="ECO:0007669"/>
    <property type="project" value="TreeGrafter"/>
</dbReference>
<dbReference type="PANTHER" id="PTHR43641:SF2">
    <property type="entry name" value="DEHYDRATASE YBIW-RELATED"/>
    <property type="match status" value="1"/>
</dbReference>
<name>X0UV51_9ZZZZ</name>
<sequence>CAGSSAFLYTLEGESMNTRIERLRSESISTFPLVSGERAELLTSFYRSLDPGEHSVPVRRALAFQHLLEQQSIHIGEDELIVGERGPRPKATPTYPELCCHTLDDLRILPTRGKTPFQVDESTRTLYADTVIPFWDGRSMRDRVFAAMSPEWTAAFEAGVFTEFMEQRSPGHAVLDDKIYRLGFADFKAWIAASKERIAALDDPAKGEKLEELRAMSICCDAIVRFAERHAERARQMAETADAERRDELLQIAEVCEWVPRHAPRTFHEA</sequence>
<evidence type="ECO:0000313" key="2">
    <source>
        <dbReference type="EMBL" id="GAG09739.1"/>
    </source>
</evidence>
<reference evidence="2" key="1">
    <citation type="journal article" date="2014" name="Front. Microbiol.">
        <title>High frequency of phylogenetically diverse reductive dehalogenase-homologous genes in deep subseafloor sedimentary metagenomes.</title>
        <authorList>
            <person name="Kawai M."/>
            <person name="Futagami T."/>
            <person name="Toyoda A."/>
            <person name="Takaki Y."/>
            <person name="Nishi S."/>
            <person name="Hori S."/>
            <person name="Arai W."/>
            <person name="Tsubouchi T."/>
            <person name="Morono Y."/>
            <person name="Uchiyama I."/>
            <person name="Ito T."/>
            <person name="Fujiyama A."/>
            <person name="Inagaki F."/>
            <person name="Takami H."/>
        </authorList>
    </citation>
    <scope>NUCLEOTIDE SEQUENCE</scope>
    <source>
        <strain evidence="2">Expedition CK06-06</strain>
    </source>
</reference>
<feature type="non-terminal residue" evidence="2">
    <location>
        <position position="270"/>
    </location>
</feature>
<dbReference type="AlphaFoldDB" id="X0UV51"/>
<dbReference type="InterPro" id="IPR004184">
    <property type="entry name" value="PFL_dom"/>
</dbReference>
<dbReference type="GO" id="GO:0003824">
    <property type="term" value="F:catalytic activity"/>
    <property type="evidence" value="ECO:0007669"/>
    <property type="project" value="InterPro"/>
</dbReference>
<evidence type="ECO:0000259" key="1">
    <source>
        <dbReference type="PROSITE" id="PS51554"/>
    </source>
</evidence>
<dbReference type="Pfam" id="PF02901">
    <property type="entry name" value="PFL-like"/>
    <property type="match status" value="1"/>
</dbReference>
<feature type="domain" description="PFL" evidence="1">
    <location>
        <begin position="18"/>
        <end position="270"/>
    </location>
</feature>